<evidence type="ECO:0000313" key="4">
    <source>
        <dbReference type="WormBase" id="CBG08769"/>
    </source>
</evidence>
<dbReference type="AlphaFoldDB" id="A8X7C7"/>
<feature type="region of interest" description="Disordered" evidence="1">
    <location>
        <begin position="67"/>
        <end position="191"/>
    </location>
</feature>
<evidence type="ECO:0000256" key="1">
    <source>
        <dbReference type="SAM" id="MobiDB-lite"/>
    </source>
</evidence>
<organism evidence="2 3">
    <name type="scientific">Caenorhabditis briggsae</name>
    <dbReference type="NCBI Taxonomy" id="6238"/>
    <lineage>
        <taxon>Eukaryota</taxon>
        <taxon>Metazoa</taxon>
        <taxon>Ecdysozoa</taxon>
        <taxon>Nematoda</taxon>
        <taxon>Chromadorea</taxon>
        <taxon>Rhabditida</taxon>
        <taxon>Rhabditina</taxon>
        <taxon>Rhabditomorpha</taxon>
        <taxon>Rhabditoidea</taxon>
        <taxon>Rhabditidae</taxon>
        <taxon>Peloderinae</taxon>
        <taxon>Caenorhabditis</taxon>
    </lineage>
</organism>
<dbReference type="eggNOG" id="ENOG502THAQ">
    <property type="taxonomic scope" value="Eukaryota"/>
</dbReference>
<proteinExistence type="predicted"/>
<name>A8X7C7_CAEBR</name>
<dbReference type="GeneID" id="8577469"/>
<accession>A8X7C7</accession>
<dbReference type="CTD" id="8577469"/>
<protein>
    <submittedName>
        <fullName evidence="2">Protein CBG08769</fullName>
    </submittedName>
</protein>
<dbReference type="Proteomes" id="UP000008549">
    <property type="component" value="Unassembled WGS sequence"/>
</dbReference>
<evidence type="ECO:0000313" key="2">
    <source>
        <dbReference type="EMBL" id="CAP28538.1"/>
    </source>
</evidence>
<dbReference type="InParanoid" id="A8X7C7"/>
<dbReference type="KEGG" id="cbr:CBG_08769"/>
<gene>
    <name evidence="2 4" type="ORF">CBG08769</name>
    <name evidence="2" type="ORF">CBG_08769</name>
</gene>
<feature type="region of interest" description="Disordered" evidence="1">
    <location>
        <begin position="1"/>
        <end position="21"/>
    </location>
</feature>
<evidence type="ECO:0000313" key="3">
    <source>
        <dbReference type="Proteomes" id="UP000008549"/>
    </source>
</evidence>
<dbReference type="WormBase" id="CBG08769">
    <property type="protein sequence ID" value="CBP48389"/>
    <property type="gene ID" value="WBGene00030505"/>
</dbReference>
<feature type="compositionally biased region" description="Basic and acidic residues" evidence="1">
    <location>
        <begin position="98"/>
        <end position="110"/>
    </location>
</feature>
<dbReference type="HOGENOM" id="CLU_528100_0_0_1"/>
<feature type="compositionally biased region" description="Basic and acidic residues" evidence="1">
    <location>
        <begin position="67"/>
        <end position="89"/>
    </location>
</feature>
<dbReference type="EMBL" id="HE601187">
    <property type="protein sequence ID" value="CAP28538.1"/>
    <property type="molecule type" value="Genomic_DNA"/>
</dbReference>
<dbReference type="RefSeq" id="XP_002635474.1">
    <property type="nucleotide sequence ID" value="XM_002635428.1"/>
</dbReference>
<reference evidence="2 3" key="2">
    <citation type="journal article" date="2011" name="PLoS Genet.">
        <title>Caenorhabditis briggsae recombinant inbred line genotypes reveal inter-strain incompatibility and the evolution of recombination.</title>
        <authorList>
            <person name="Ross J.A."/>
            <person name="Koboldt D.C."/>
            <person name="Staisch J.E."/>
            <person name="Chamberlin H.M."/>
            <person name="Gupta B.P."/>
            <person name="Miller R.D."/>
            <person name="Baird S.E."/>
            <person name="Haag E.S."/>
        </authorList>
    </citation>
    <scope>NUCLEOTIDE SEQUENCE [LARGE SCALE GENOMIC DNA]</scope>
    <source>
        <strain evidence="2 3">AF16</strain>
    </source>
</reference>
<feature type="compositionally biased region" description="Basic and acidic residues" evidence="1">
    <location>
        <begin position="150"/>
        <end position="184"/>
    </location>
</feature>
<keyword evidence="3" id="KW-1185">Reference proteome</keyword>
<sequence length="516" mass="60124">MRRADYDQVPNRIIPPQGSALDPRYERSARILPAPTIRQPLLGNAPPQVASYANGYESAYNNYNMDPSRRRGFDKGPLGEDLRRVDGHRPLMRNPRLAVEHVGGDMDISRSRSPSPEVQVIKARSVRDDRKKYRGDSSRRRSRSRSRSPSRSDRGDRDHRRAPNPLRMDRDDYDRERVNSRYEDPPPQIRDGIVHTSENYFDFLMHYVDTLHDQLQVSRGNAPVVRRMNMTITEASPLEKKTIVLPPIFDDSDRERMLHCDTTIAGLPTSIFYGSGYGPRVHYAKYSAAKDLIDKCHRIGVLSSVLYAAIGDFERVDNDFKVRFANHISKAVNAVILLIQRMTTVKLLRFLLNKKLEEFYPRFSERRKVDNAMCLFTYFEQIPWALMGGMTMIPEASVRKLLPPESIYNAWRCQFFQSLQYLLPQMIFSRIARFVDRGDWCTEVITGEQFREVIQRVRKAKLNPMYTILWTTKPTDFDPRNQQFANARSALIRQMEAEVKSLWTYETIGMYLKMYF</sequence>
<reference evidence="2 3" key="1">
    <citation type="journal article" date="2003" name="PLoS Biol.">
        <title>The genome sequence of Caenorhabditis briggsae: a platform for comparative genomics.</title>
        <authorList>
            <person name="Stein L.D."/>
            <person name="Bao Z."/>
            <person name="Blasiar D."/>
            <person name="Blumenthal T."/>
            <person name="Brent M.R."/>
            <person name="Chen N."/>
            <person name="Chinwalla A."/>
            <person name="Clarke L."/>
            <person name="Clee C."/>
            <person name="Coghlan A."/>
            <person name="Coulson A."/>
            <person name="D'Eustachio P."/>
            <person name="Fitch D.H."/>
            <person name="Fulton L.A."/>
            <person name="Fulton R.E."/>
            <person name="Griffiths-Jones S."/>
            <person name="Harris T.W."/>
            <person name="Hillier L.W."/>
            <person name="Kamath R."/>
            <person name="Kuwabara P.E."/>
            <person name="Mardis E.R."/>
            <person name="Marra M.A."/>
            <person name="Miner T.L."/>
            <person name="Minx P."/>
            <person name="Mullikin J.C."/>
            <person name="Plumb R.W."/>
            <person name="Rogers J."/>
            <person name="Schein J.E."/>
            <person name="Sohrmann M."/>
            <person name="Spieth J."/>
            <person name="Stajich J.E."/>
            <person name="Wei C."/>
            <person name="Willey D."/>
            <person name="Wilson R.K."/>
            <person name="Durbin R."/>
            <person name="Waterston R.H."/>
        </authorList>
    </citation>
    <scope>NUCLEOTIDE SEQUENCE [LARGE SCALE GENOMIC DNA]</scope>
    <source>
        <strain evidence="2 3">AF16</strain>
    </source>
</reference>
<feature type="compositionally biased region" description="Basic and acidic residues" evidence="1">
    <location>
        <begin position="125"/>
        <end position="139"/>
    </location>
</feature>